<dbReference type="Proteomes" id="UP000461165">
    <property type="component" value="Unassembled WGS sequence"/>
</dbReference>
<proteinExistence type="predicted"/>
<comment type="caution">
    <text evidence="1">The sequence shown here is derived from an EMBL/GenBank/DDBJ whole genome shotgun (WGS) entry which is preliminary data.</text>
</comment>
<evidence type="ECO:0000313" key="4">
    <source>
        <dbReference type="Proteomes" id="UP000478746"/>
    </source>
</evidence>
<protein>
    <submittedName>
        <fullName evidence="1">Uncharacterized protein</fullName>
    </submittedName>
</protein>
<accession>A0A6A2SH95</accession>
<sequence>MSCIGKAETLAIAAAVLFSVLFFALVAYLGWAEATANTIILRDGSRSYACQTSRISQAPHNCKPVKEKS</sequence>
<evidence type="ECO:0000313" key="2">
    <source>
        <dbReference type="EMBL" id="KAB7132588.1"/>
    </source>
</evidence>
<reference evidence="3 4" key="1">
    <citation type="journal article" date="2019" name="Nat. Med.">
        <title>A library of human gut bacterial isolates paired with longitudinal multiomics data enables mechanistic microbiome research.</title>
        <authorList>
            <person name="Poyet M."/>
            <person name="Groussin M."/>
            <person name="Gibbons S.M."/>
            <person name="Avila-Pacheco J."/>
            <person name="Jiang X."/>
            <person name="Kearney S.M."/>
            <person name="Perrotta A.R."/>
            <person name="Berdy B."/>
            <person name="Zhao S."/>
            <person name="Lieberman T.D."/>
            <person name="Swanson P.K."/>
            <person name="Smith M."/>
            <person name="Roesemann S."/>
            <person name="Alexander J.E."/>
            <person name="Rich S.A."/>
            <person name="Livny J."/>
            <person name="Vlamakis H."/>
            <person name="Clish C."/>
            <person name="Bullock K."/>
            <person name="Deik A."/>
            <person name="Scott J."/>
            <person name="Pierce K.A."/>
            <person name="Xavier R.J."/>
            <person name="Alm E.J."/>
        </authorList>
    </citation>
    <scope>NUCLEOTIDE SEQUENCE [LARGE SCALE GENOMIC DNA]</scope>
    <source>
        <strain evidence="2 3">BIOML-A166</strain>
        <strain evidence="1 4">BIOML-A320</strain>
    </source>
</reference>
<organism evidence="1 4">
    <name type="scientific">Bifidobacterium longum</name>
    <dbReference type="NCBI Taxonomy" id="216816"/>
    <lineage>
        <taxon>Bacteria</taxon>
        <taxon>Bacillati</taxon>
        <taxon>Actinomycetota</taxon>
        <taxon>Actinomycetes</taxon>
        <taxon>Bifidobacteriales</taxon>
        <taxon>Bifidobacteriaceae</taxon>
        <taxon>Bifidobacterium</taxon>
    </lineage>
</organism>
<name>A0A6A2SH95_BIFLN</name>
<dbReference type="EMBL" id="WDVF01000025">
    <property type="protein sequence ID" value="KAB7132588.1"/>
    <property type="molecule type" value="Genomic_DNA"/>
</dbReference>
<evidence type="ECO:0000313" key="3">
    <source>
        <dbReference type="Proteomes" id="UP000461165"/>
    </source>
</evidence>
<dbReference type="EMBL" id="WEAY01000025">
    <property type="protein sequence ID" value="KAB6836491.1"/>
    <property type="molecule type" value="Genomic_DNA"/>
</dbReference>
<gene>
    <name evidence="2" type="ORF">GBC97_10275</name>
    <name evidence="1" type="ORF">GBK08_10375</name>
</gene>
<dbReference type="Proteomes" id="UP000478746">
    <property type="component" value="Unassembled WGS sequence"/>
</dbReference>
<dbReference type="AlphaFoldDB" id="A0A6A2SH95"/>
<evidence type="ECO:0000313" key="1">
    <source>
        <dbReference type="EMBL" id="KAB6836491.1"/>
    </source>
</evidence>